<sequence length="93" mass="10123">MRGQVKRHQFGDGNGVGGGPRRDLVAEQEEFRRATAKRLFVDDVDPGIDAARIGLKGCLGLVVLRGDALHGKAVKVETAQQFIGFHLTRAEKL</sequence>
<name>A0A1J5PU24_9ZZZZ</name>
<comment type="caution">
    <text evidence="2">The sequence shown here is derived from an EMBL/GenBank/DDBJ whole genome shotgun (WGS) entry which is preliminary data.</text>
</comment>
<evidence type="ECO:0000256" key="1">
    <source>
        <dbReference type="SAM" id="MobiDB-lite"/>
    </source>
</evidence>
<feature type="region of interest" description="Disordered" evidence="1">
    <location>
        <begin position="1"/>
        <end position="22"/>
    </location>
</feature>
<reference evidence="2" key="1">
    <citation type="submission" date="2016-10" db="EMBL/GenBank/DDBJ databases">
        <title>Sequence of Gallionella enrichment culture.</title>
        <authorList>
            <person name="Poehlein A."/>
            <person name="Muehling M."/>
            <person name="Daniel R."/>
        </authorList>
    </citation>
    <scope>NUCLEOTIDE SEQUENCE</scope>
</reference>
<accession>A0A1J5PU24</accession>
<gene>
    <name evidence="2" type="ORF">GALL_433670</name>
</gene>
<proteinExistence type="predicted"/>
<organism evidence="2">
    <name type="scientific">mine drainage metagenome</name>
    <dbReference type="NCBI Taxonomy" id="410659"/>
    <lineage>
        <taxon>unclassified sequences</taxon>
        <taxon>metagenomes</taxon>
        <taxon>ecological metagenomes</taxon>
    </lineage>
</organism>
<dbReference type="EMBL" id="MLJW01002322">
    <property type="protein sequence ID" value="OIQ74969.1"/>
    <property type="molecule type" value="Genomic_DNA"/>
</dbReference>
<dbReference type="AlphaFoldDB" id="A0A1J5PU24"/>
<evidence type="ECO:0000313" key="2">
    <source>
        <dbReference type="EMBL" id="OIQ74969.1"/>
    </source>
</evidence>
<protein>
    <submittedName>
        <fullName evidence="2">Uncharacterized protein</fullName>
    </submittedName>
</protein>